<name>K7R134_THEOS</name>
<dbReference type="KEGG" id="tos:Theos_2025"/>
<evidence type="ECO:0008006" key="4">
    <source>
        <dbReference type="Google" id="ProtNLM"/>
    </source>
</evidence>
<protein>
    <recommendedName>
        <fullName evidence="4">Thiol-disulfide oxidoreductase DCC</fullName>
    </recommendedName>
</protein>
<dbReference type="HOGENOM" id="CLU_086500_5_0_0"/>
<reference evidence="2 3" key="1">
    <citation type="journal article" date="2013" name="Genome Announc.">
        <title>Whole Genome Sequencing of Thermus oshimai JL-2 and Thermus thermophilus JL-18, Incomplete Denitrifiers from the United States Great Basin.</title>
        <authorList>
            <person name="Murugapiran S.K."/>
            <person name="Huntemann M."/>
            <person name="Wei C.L."/>
            <person name="Han J."/>
            <person name="Detter J.C."/>
            <person name="Han C.S."/>
            <person name="Erkkila T.H."/>
            <person name="Teshima H."/>
            <person name="Chen A."/>
            <person name="Kyrpides N."/>
            <person name="Mavrommatis K."/>
            <person name="Markowitz V."/>
            <person name="Szeto E."/>
            <person name="Ivanova N."/>
            <person name="Pagani I."/>
            <person name="Lam J."/>
            <person name="McDonald A.I."/>
            <person name="Dodsworth J.A."/>
            <person name="Pati A."/>
            <person name="Goodwin L."/>
            <person name="Peters L."/>
            <person name="Pitluck S."/>
            <person name="Woyke T."/>
            <person name="Hedlund B.P."/>
        </authorList>
    </citation>
    <scope>NUCLEOTIDE SEQUENCE</scope>
    <source>
        <strain evidence="2 3">JL-2</strain>
    </source>
</reference>
<dbReference type="InterPro" id="IPR007263">
    <property type="entry name" value="DCC1-like"/>
</dbReference>
<dbReference type="STRING" id="751945.Theos_2025"/>
<dbReference type="RefSeq" id="WP_016330203.1">
    <property type="nucleotide sequence ID" value="NC_019386.1"/>
</dbReference>
<feature type="transmembrane region" description="Helical" evidence="1">
    <location>
        <begin position="76"/>
        <end position="93"/>
    </location>
</feature>
<dbReference type="GO" id="GO:0015035">
    <property type="term" value="F:protein-disulfide reductase activity"/>
    <property type="evidence" value="ECO:0007669"/>
    <property type="project" value="InterPro"/>
</dbReference>
<evidence type="ECO:0000256" key="1">
    <source>
        <dbReference type="SAM" id="Phobius"/>
    </source>
</evidence>
<accession>K7R134</accession>
<dbReference type="Proteomes" id="UP000000211">
    <property type="component" value="Chromosome"/>
</dbReference>
<keyword evidence="1" id="KW-0812">Transmembrane</keyword>
<proteinExistence type="predicted"/>
<dbReference type="PATRIC" id="fig|751945.3.peg.1973"/>
<keyword evidence="1" id="KW-1133">Transmembrane helix</keyword>
<evidence type="ECO:0000313" key="2">
    <source>
        <dbReference type="EMBL" id="AFV77025.1"/>
    </source>
</evidence>
<sequence>MKAYLDEGCPYCRAFGKALKRLDREGRLVLLPVGSAPEGDRSALLEALHVFEGERVHRGYGALLALARALPPLRPLYPLLWLGGALGVGPWLYRTLARRRPRDA</sequence>
<dbReference type="Pfam" id="PF04134">
    <property type="entry name" value="DCC1-like"/>
    <property type="match status" value="1"/>
</dbReference>
<dbReference type="AlphaFoldDB" id="K7R134"/>
<organism evidence="2 3">
    <name type="scientific">Thermus oshimai JL-2</name>
    <dbReference type="NCBI Taxonomy" id="751945"/>
    <lineage>
        <taxon>Bacteria</taxon>
        <taxon>Thermotogati</taxon>
        <taxon>Deinococcota</taxon>
        <taxon>Deinococci</taxon>
        <taxon>Thermales</taxon>
        <taxon>Thermaceae</taxon>
        <taxon>Thermus</taxon>
    </lineage>
</organism>
<keyword evidence="1" id="KW-0472">Membrane</keyword>
<dbReference type="OrthoDB" id="33410at2"/>
<gene>
    <name evidence="2" type="ORF">Theos_2025</name>
</gene>
<dbReference type="EMBL" id="CP003249">
    <property type="protein sequence ID" value="AFV77025.1"/>
    <property type="molecule type" value="Genomic_DNA"/>
</dbReference>
<keyword evidence="3" id="KW-1185">Reference proteome</keyword>
<evidence type="ECO:0000313" key="3">
    <source>
        <dbReference type="Proteomes" id="UP000000211"/>
    </source>
</evidence>
<dbReference type="eggNOG" id="ENOG5030JBP">
    <property type="taxonomic scope" value="Bacteria"/>
</dbReference>